<evidence type="ECO:0000313" key="1">
    <source>
        <dbReference type="EMBL" id="UTX44392.1"/>
    </source>
</evidence>
<evidence type="ECO:0000313" key="2">
    <source>
        <dbReference type="Proteomes" id="UP001059546"/>
    </source>
</evidence>
<reference evidence="1" key="1">
    <citation type="submission" date="2021-05" db="EMBL/GenBank/DDBJ databases">
        <title>Encephalitozoon hellem ATCC 50604 Complete Genome.</title>
        <authorList>
            <person name="Mascarenhas dos Santos A.C."/>
            <person name="Julian A.T."/>
            <person name="Pombert J.-F."/>
        </authorList>
    </citation>
    <scope>NUCLEOTIDE SEQUENCE</scope>
    <source>
        <strain evidence="1">ATCC 50604</strain>
    </source>
</reference>
<dbReference type="Proteomes" id="UP001059546">
    <property type="component" value="Chromosome XI"/>
</dbReference>
<organism evidence="1 2">
    <name type="scientific">Encephalitozoon hellem</name>
    <name type="common">Microsporidian parasite</name>
    <dbReference type="NCBI Taxonomy" id="27973"/>
    <lineage>
        <taxon>Eukaryota</taxon>
        <taxon>Fungi</taxon>
        <taxon>Fungi incertae sedis</taxon>
        <taxon>Microsporidia</taxon>
        <taxon>Unikaryonidae</taxon>
        <taxon>Encephalitozoon</taxon>
    </lineage>
</organism>
<protein>
    <submittedName>
        <fullName evidence="1">tRNA-5-methyluridine(54) 2-sulfurtransferase</fullName>
    </submittedName>
</protein>
<gene>
    <name evidence="1" type="ORF">GPU96_11g21940</name>
</gene>
<dbReference type="Gene3D" id="3.40.50.620">
    <property type="entry name" value="HUPs"/>
    <property type="match status" value="1"/>
</dbReference>
<name>A0A9Q9FAL6_ENCHE</name>
<proteinExistence type="predicted"/>
<dbReference type="AlphaFoldDB" id="A0A9Q9FAL6"/>
<accession>A0A9Q9FAL6</accession>
<dbReference type="EMBL" id="CP075157">
    <property type="protein sequence ID" value="UTX44392.1"/>
    <property type="molecule type" value="Genomic_DNA"/>
</dbReference>
<dbReference type="InterPro" id="IPR014729">
    <property type="entry name" value="Rossmann-like_a/b/a_fold"/>
</dbReference>
<sequence>MEHRCAVCAHAPNIRISNLDYCDTCFERQFLHKVFRHFKKLPFGSKILLYLDGTPSSIVMAHAISRLRNRSIHKFTVASRTCSVHSGFLRDIGLSCHIDMDPEPIASSYRIHGEINPLPKDVIETGQSSGFDIVVFQADAQIESMMALRSVCNGAGVLESIESQVSKIGGIRAENAFRGIKPKEIGYYRYLNKISESCTKLQMSGKESVLLRFISRIESKNSLVVFNILNTVKKVVTDKDGIDTSD</sequence>